<keyword evidence="16" id="KW-0456">Lyase</keyword>
<evidence type="ECO:0000313" key="16">
    <source>
        <dbReference type="EMBL" id="ARN76261.1"/>
    </source>
</evidence>
<dbReference type="SUPFAM" id="SSF52425">
    <property type="entry name" value="Cryptochrome/photolyase, N-terminal domain"/>
    <property type="match status" value="1"/>
</dbReference>
<evidence type="ECO:0000313" key="17">
    <source>
        <dbReference type="Proteomes" id="UP000193450"/>
    </source>
</evidence>
<comment type="cofactor">
    <cofactor evidence="12">
        <name>FAD</name>
        <dbReference type="ChEBI" id="CHEBI:57692"/>
    </cofactor>
    <text evidence="12">Binds 1 FAD per subunit.</text>
</comment>
<dbReference type="InterPro" id="IPR002081">
    <property type="entry name" value="Cryptochrome/DNA_photolyase_1"/>
</dbReference>
<dbReference type="KEGG" id="osg:BST96_01715"/>
<comment type="function">
    <text evidence="10">Involved in repair of UV radiation-induced DNA damage. Catalyzes the light-dependent monomerization (300-600 nm) of cyclobutyl pyrimidine dimers (in cis-syn configuration), which are formed between adjacent bases on the same DNA strand upon exposure to ultraviolet radiation.</text>
</comment>
<organism evidence="16 17">
    <name type="scientific">Oceanicoccus sagamiensis</name>
    <dbReference type="NCBI Taxonomy" id="716816"/>
    <lineage>
        <taxon>Bacteria</taxon>
        <taxon>Pseudomonadati</taxon>
        <taxon>Pseudomonadota</taxon>
        <taxon>Gammaproteobacteria</taxon>
        <taxon>Cellvibrionales</taxon>
        <taxon>Spongiibacteraceae</taxon>
        <taxon>Oceanicoccus</taxon>
    </lineage>
</organism>
<dbReference type="GO" id="GO:0003904">
    <property type="term" value="F:deoxyribodipyrimidine photo-lyase activity"/>
    <property type="evidence" value="ECO:0007669"/>
    <property type="project" value="UniProtKB-EC"/>
</dbReference>
<dbReference type="EMBL" id="CP019343">
    <property type="protein sequence ID" value="ARN76261.1"/>
    <property type="molecule type" value="Genomic_DNA"/>
</dbReference>
<dbReference type="GO" id="GO:0003677">
    <property type="term" value="F:DNA binding"/>
    <property type="evidence" value="ECO:0007669"/>
    <property type="project" value="TreeGrafter"/>
</dbReference>
<dbReference type="PANTHER" id="PTHR11455:SF9">
    <property type="entry name" value="CRYPTOCHROME CIRCADIAN CLOCK 5 ISOFORM X1"/>
    <property type="match status" value="1"/>
</dbReference>
<name>A0A1X9NGF7_9GAMM</name>
<evidence type="ECO:0000256" key="12">
    <source>
        <dbReference type="PIRSR" id="PIRSR602081-1"/>
    </source>
</evidence>
<feature type="site" description="Electron transfer via tryptophanyl radical" evidence="13">
    <location>
        <position position="389"/>
    </location>
</feature>
<dbReference type="OrthoDB" id="9772484at2"/>
<dbReference type="PRINTS" id="PR00147">
    <property type="entry name" value="DNAPHOTLYASE"/>
</dbReference>
<feature type="binding site" evidence="12">
    <location>
        <position position="227"/>
    </location>
    <ligand>
        <name>FAD</name>
        <dbReference type="ChEBI" id="CHEBI:57692"/>
    </ligand>
</feature>
<dbReference type="PROSITE" id="PS00394">
    <property type="entry name" value="DNA_PHOTOLYASES_1_1"/>
    <property type="match status" value="1"/>
</dbReference>
<dbReference type="Proteomes" id="UP000193450">
    <property type="component" value="Chromosome"/>
</dbReference>
<dbReference type="Pfam" id="PF03441">
    <property type="entry name" value="FAD_binding_7"/>
    <property type="match status" value="1"/>
</dbReference>
<comment type="cofactor">
    <cofactor evidence="1">
        <name>(6R)-5,10-methylene-5,6,7,8-tetrahydrofolate</name>
        <dbReference type="ChEBI" id="CHEBI:15636"/>
    </cofactor>
</comment>
<dbReference type="FunFam" id="1.10.579.10:FF:000003">
    <property type="entry name" value="Deoxyribodipyrimidine photo-lyase"/>
    <property type="match status" value="1"/>
</dbReference>
<dbReference type="AlphaFoldDB" id="A0A1X9NGF7"/>
<evidence type="ECO:0000256" key="7">
    <source>
        <dbReference type="ARBA" id="ARBA00022991"/>
    </source>
</evidence>
<reference evidence="16 17" key="1">
    <citation type="submission" date="2016-11" db="EMBL/GenBank/DDBJ databases">
        <title>Trade-off between light-utilization and light-protection in marine flavobacteria.</title>
        <authorList>
            <person name="Kumagai Y."/>
        </authorList>
    </citation>
    <scope>NUCLEOTIDE SEQUENCE [LARGE SCALE GENOMIC DNA]</scope>
    <source>
        <strain evidence="16 17">NBRC 107125</strain>
    </source>
</reference>
<keyword evidence="7 14" id="KW-0157">Chromophore</keyword>
<dbReference type="STRING" id="716816.BST96_01715"/>
<evidence type="ECO:0000256" key="5">
    <source>
        <dbReference type="ARBA" id="ARBA00022630"/>
    </source>
</evidence>
<evidence type="ECO:0000256" key="14">
    <source>
        <dbReference type="RuleBase" id="RU004182"/>
    </source>
</evidence>
<dbReference type="InterPro" id="IPR014729">
    <property type="entry name" value="Rossmann-like_a/b/a_fold"/>
</dbReference>
<dbReference type="InterPro" id="IPR036155">
    <property type="entry name" value="Crypto/Photolyase_N_sf"/>
</dbReference>
<evidence type="ECO:0000256" key="4">
    <source>
        <dbReference type="ARBA" id="ARBA00014046"/>
    </source>
</evidence>
<evidence type="ECO:0000256" key="11">
    <source>
        <dbReference type="ARBA" id="ARBA00083107"/>
    </source>
</evidence>
<dbReference type="Gene3D" id="1.25.40.80">
    <property type="match status" value="1"/>
</dbReference>
<dbReference type="InterPro" id="IPR018394">
    <property type="entry name" value="DNA_photolyase_1_CS_C"/>
</dbReference>
<evidence type="ECO:0000256" key="6">
    <source>
        <dbReference type="ARBA" id="ARBA00022827"/>
    </source>
</evidence>
<dbReference type="NCBIfam" id="NF007955">
    <property type="entry name" value="PRK10674.1"/>
    <property type="match status" value="1"/>
</dbReference>
<protein>
    <recommendedName>
        <fullName evidence="4">Deoxyribodipyrimidine photo-lyase</fullName>
        <ecNumber evidence="3">4.1.99.3</ecNumber>
    </recommendedName>
    <alternativeName>
        <fullName evidence="8">DNA photolyase</fullName>
    </alternativeName>
    <alternativeName>
        <fullName evidence="11">Photoreactivating enzyme</fullName>
    </alternativeName>
</protein>
<keyword evidence="6 12" id="KW-0274">FAD</keyword>
<accession>A0A1X9NGF7</accession>
<comment type="catalytic activity">
    <reaction evidence="9">
        <text>cyclobutadipyrimidine (in DNA) = 2 pyrimidine residues (in DNA).</text>
        <dbReference type="EC" id="4.1.99.3"/>
    </reaction>
</comment>
<evidence type="ECO:0000256" key="3">
    <source>
        <dbReference type="ARBA" id="ARBA00013149"/>
    </source>
</evidence>
<dbReference type="SUPFAM" id="SSF48173">
    <property type="entry name" value="Cryptochrome/photolyase FAD-binding domain"/>
    <property type="match status" value="1"/>
</dbReference>
<feature type="binding site" evidence="12">
    <location>
        <position position="278"/>
    </location>
    <ligand>
        <name>FAD</name>
        <dbReference type="ChEBI" id="CHEBI:57692"/>
    </ligand>
</feature>
<keyword evidence="17" id="KW-1185">Reference proteome</keyword>
<feature type="binding site" evidence="12">
    <location>
        <begin position="281"/>
        <end position="288"/>
    </location>
    <ligand>
        <name>FAD</name>
        <dbReference type="ChEBI" id="CHEBI:57692"/>
    </ligand>
</feature>
<dbReference type="PROSITE" id="PS51645">
    <property type="entry name" value="PHR_CRY_ALPHA_BETA"/>
    <property type="match status" value="1"/>
</dbReference>
<evidence type="ECO:0000256" key="9">
    <source>
        <dbReference type="ARBA" id="ARBA00033999"/>
    </source>
</evidence>
<feature type="binding site" evidence="12">
    <location>
        <begin position="239"/>
        <end position="243"/>
    </location>
    <ligand>
        <name>FAD</name>
        <dbReference type="ChEBI" id="CHEBI:57692"/>
    </ligand>
</feature>
<feature type="site" description="Electron transfer via tryptophanyl radical" evidence="13">
    <location>
        <position position="313"/>
    </location>
</feature>
<proteinExistence type="inferred from homology"/>
<comment type="similarity">
    <text evidence="2">Belongs to the DNA photolyase class-1 family.</text>
</comment>
<dbReference type="InterPro" id="IPR005101">
    <property type="entry name" value="Cryptochr/Photolyase_FAD-bd"/>
</dbReference>
<dbReference type="PANTHER" id="PTHR11455">
    <property type="entry name" value="CRYPTOCHROME"/>
    <property type="match status" value="1"/>
</dbReference>
<comment type="similarity">
    <text evidence="14">Belongs to the DNA photolyase family.</text>
</comment>
<evidence type="ECO:0000259" key="15">
    <source>
        <dbReference type="PROSITE" id="PS51645"/>
    </source>
</evidence>
<feature type="site" description="Electron transfer via tryptophanyl radical" evidence="13">
    <location>
        <position position="366"/>
    </location>
</feature>
<dbReference type="GO" id="GO:0009416">
    <property type="term" value="P:response to light stimulus"/>
    <property type="evidence" value="ECO:0007669"/>
    <property type="project" value="TreeGrafter"/>
</dbReference>
<evidence type="ECO:0000256" key="2">
    <source>
        <dbReference type="ARBA" id="ARBA00005862"/>
    </source>
</evidence>
<evidence type="ECO:0000256" key="13">
    <source>
        <dbReference type="PIRSR" id="PIRSR602081-2"/>
    </source>
</evidence>
<dbReference type="Gene3D" id="1.10.579.10">
    <property type="entry name" value="DNA Cyclobutane Dipyrimidine Photolyase, subunit A, domain 3"/>
    <property type="match status" value="1"/>
</dbReference>
<dbReference type="Pfam" id="PF00875">
    <property type="entry name" value="DNA_photolyase"/>
    <property type="match status" value="1"/>
</dbReference>
<dbReference type="EC" id="4.1.99.3" evidence="3"/>
<dbReference type="GO" id="GO:0071949">
    <property type="term" value="F:FAD binding"/>
    <property type="evidence" value="ECO:0007669"/>
    <property type="project" value="TreeGrafter"/>
</dbReference>
<dbReference type="GO" id="GO:0000719">
    <property type="term" value="P:photoreactive repair"/>
    <property type="evidence" value="ECO:0007669"/>
    <property type="project" value="UniProtKB-ARBA"/>
</dbReference>
<evidence type="ECO:0000256" key="8">
    <source>
        <dbReference type="ARBA" id="ARBA00031671"/>
    </source>
</evidence>
<evidence type="ECO:0000256" key="10">
    <source>
        <dbReference type="ARBA" id="ARBA00059220"/>
    </source>
</evidence>
<keyword evidence="5 12" id="KW-0285">Flavoprotein</keyword>
<sequence length="472" mass="54146">MNHNPSHTLIWFRSDLRIHDNTALQAASVLGNPLIACFAITPEQWREHDMSAIKAQFIYNNLLCLQQQLLDKGIPLKIVTVADFKQLPAALLSLCQSCNVTHIFANAEYGFNEKQRDAECQSQLSASAIECHFFHDQTVLAPGTVTKADGSPYQVFTPFSKQWRRQLPWPPGIAPRIKTQARLPIEPDPIDKQHFYLAPAPPIRWPAGEAAAYKQLTAFADASLRCYQQRRDIPSIEGTSSLSPYLAIGVLSPRQCLKVAYQALQNISAGEDKEIQCWINELIWRDFYIHILDLFPRVSQHQAFKAKTEKLPWRYDKKDFQRWCTGQTGIPIVDAAMRQLLETGWMHNRLRMVTAMFLSKNLLIDWRWGERFFMQHLIDGYLASNNGGWQWSASTGTDAVPYFRVFNPVVQGQRFDADGEFIRRFVPELRHLDNREIHQPPLDLFSQTDYPAPMVDLGLSRQLAIQHFKALD</sequence>
<dbReference type="Gene3D" id="3.40.50.620">
    <property type="entry name" value="HUPs"/>
    <property type="match status" value="1"/>
</dbReference>
<dbReference type="InterPro" id="IPR036134">
    <property type="entry name" value="Crypto/Photolyase_FAD-like_sf"/>
</dbReference>
<dbReference type="InterPro" id="IPR006050">
    <property type="entry name" value="DNA_photolyase_N"/>
</dbReference>
<evidence type="ECO:0000256" key="1">
    <source>
        <dbReference type="ARBA" id="ARBA00001932"/>
    </source>
</evidence>
<gene>
    <name evidence="16" type="ORF">BST96_01715</name>
</gene>
<feature type="domain" description="Photolyase/cryptochrome alpha/beta" evidence="15">
    <location>
        <begin position="6"/>
        <end position="139"/>
    </location>
</feature>